<dbReference type="Gene3D" id="1.10.357.120">
    <property type="match status" value="1"/>
</dbReference>
<dbReference type="Pfam" id="PF04997">
    <property type="entry name" value="RNA_pol_Rpb1_1"/>
    <property type="match status" value="1"/>
</dbReference>
<evidence type="ECO:0000256" key="4">
    <source>
        <dbReference type="ARBA" id="ARBA00022679"/>
    </source>
</evidence>
<feature type="region of interest" description="Disordered" evidence="13">
    <location>
        <begin position="164"/>
        <end position="185"/>
    </location>
</feature>
<evidence type="ECO:0000256" key="10">
    <source>
        <dbReference type="ARBA" id="ARBA00023242"/>
    </source>
</evidence>
<reference evidence="15 16" key="2">
    <citation type="journal article" date="2012" name="Open Biol.">
        <title>Characteristics of nucleosomes and linker DNA regions on the genome of the basidiomycete Mixia osmundae revealed by mono- and dinucleosome mapping.</title>
        <authorList>
            <person name="Nishida H."/>
            <person name="Kondo S."/>
            <person name="Matsumoto T."/>
            <person name="Suzuki Y."/>
            <person name="Yoshikawa H."/>
            <person name="Taylor T.D."/>
            <person name="Sugiyama J."/>
        </authorList>
    </citation>
    <scope>NUCLEOTIDE SEQUENCE [LARGE SCALE GENOMIC DNA]</scope>
    <source>
        <strain evidence="16">CBS 9802 / IAM 14324 / JCM 22182 / KY 12970</strain>
    </source>
</reference>
<dbReference type="InterPro" id="IPR007080">
    <property type="entry name" value="RNA_pol_Rpb1_1"/>
</dbReference>
<organism evidence="15 16">
    <name type="scientific">Mixia osmundae (strain CBS 9802 / IAM 14324 / JCM 22182 / KY 12970)</name>
    <dbReference type="NCBI Taxonomy" id="764103"/>
    <lineage>
        <taxon>Eukaryota</taxon>
        <taxon>Fungi</taxon>
        <taxon>Dikarya</taxon>
        <taxon>Basidiomycota</taxon>
        <taxon>Pucciniomycotina</taxon>
        <taxon>Mixiomycetes</taxon>
        <taxon>Mixiales</taxon>
        <taxon>Mixiaceae</taxon>
        <taxon>Mixia</taxon>
    </lineage>
</organism>
<comment type="similarity">
    <text evidence="2 12">Belongs to the RNA polymerase beta' chain family.</text>
</comment>
<evidence type="ECO:0000256" key="13">
    <source>
        <dbReference type="SAM" id="MobiDB-lite"/>
    </source>
</evidence>
<evidence type="ECO:0000256" key="7">
    <source>
        <dbReference type="ARBA" id="ARBA00022833"/>
    </source>
</evidence>
<comment type="caution">
    <text evidence="15">The sequence shown here is derived from an EMBL/GenBank/DDBJ whole genome shotgun (WGS) entry which is preliminary data.</text>
</comment>
<feature type="region of interest" description="Disordered" evidence="13">
    <location>
        <begin position="338"/>
        <end position="422"/>
    </location>
</feature>
<dbReference type="Gene3D" id="1.10.150.390">
    <property type="match status" value="1"/>
</dbReference>
<dbReference type="PANTHER" id="PTHR19376:SF11">
    <property type="entry name" value="DNA-DIRECTED RNA POLYMERASE I SUBUNIT RPA1"/>
    <property type="match status" value="1"/>
</dbReference>
<evidence type="ECO:0000256" key="11">
    <source>
        <dbReference type="ARBA" id="ARBA00048552"/>
    </source>
</evidence>
<dbReference type="InterPro" id="IPR047107">
    <property type="entry name" value="DNA-dir_RNA_pol1_lsu_C"/>
</dbReference>
<evidence type="ECO:0000256" key="12">
    <source>
        <dbReference type="RuleBase" id="RU004279"/>
    </source>
</evidence>
<name>G7E1B3_MIXOS</name>
<gene>
    <name evidence="15" type="primary">Mo03293</name>
    <name evidence="15" type="ORF">E5Q_03293</name>
</gene>
<keyword evidence="7" id="KW-0862">Zinc</keyword>
<dbReference type="GO" id="GO:0003677">
    <property type="term" value="F:DNA binding"/>
    <property type="evidence" value="ECO:0007669"/>
    <property type="project" value="InterPro"/>
</dbReference>
<dbReference type="Gene3D" id="2.40.40.20">
    <property type="match status" value="1"/>
</dbReference>
<dbReference type="SUPFAM" id="SSF64484">
    <property type="entry name" value="beta and beta-prime subunits of DNA dependent RNA-polymerase"/>
    <property type="match status" value="1"/>
</dbReference>
<evidence type="ECO:0000256" key="3">
    <source>
        <dbReference type="ARBA" id="ARBA00022478"/>
    </source>
</evidence>
<dbReference type="InterPro" id="IPR007066">
    <property type="entry name" value="RNA_pol_Rpb1_3"/>
</dbReference>
<dbReference type="InParanoid" id="G7E1B3"/>
<dbReference type="Gene3D" id="1.10.132.30">
    <property type="match status" value="1"/>
</dbReference>
<dbReference type="Gene3D" id="3.30.1490.180">
    <property type="entry name" value="RNA polymerase ii"/>
    <property type="match status" value="1"/>
</dbReference>
<keyword evidence="5 12" id="KW-0548">Nucleotidyltransferase</keyword>
<feature type="region of interest" description="Disordered" evidence="13">
    <location>
        <begin position="1546"/>
        <end position="1612"/>
    </location>
</feature>
<dbReference type="GO" id="GO:0005736">
    <property type="term" value="C:RNA polymerase I complex"/>
    <property type="evidence" value="ECO:0007669"/>
    <property type="project" value="UniProtKB-ARBA"/>
</dbReference>
<evidence type="ECO:0000256" key="1">
    <source>
        <dbReference type="ARBA" id="ARBA00004123"/>
    </source>
</evidence>
<protein>
    <recommendedName>
        <fullName evidence="12">DNA-directed RNA polymerase subunit</fullName>
        <ecNumber evidence="12">2.7.7.6</ecNumber>
    </recommendedName>
</protein>
<dbReference type="Proteomes" id="UP000009131">
    <property type="component" value="Unassembled WGS sequence"/>
</dbReference>
<dbReference type="Gene3D" id="6.10.250.2940">
    <property type="match status" value="1"/>
</dbReference>
<dbReference type="PANTHER" id="PTHR19376">
    <property type="entry name" value="DNA-DIRECTED RNA POLYMERASE"/>
    <property type="match status" value="1"/>
</dbReference>
<dbReference type="EMBL" id="BABT02000102">
    <property type="protein sequence ID" value="GAA96623.1"/>
    <property type="molecule type" value="Genomic_DNA"/>
</dbReference>
<dbReference type="GO" id="GO:0046872">
    <property type="term" value="F:metal ion binding"/>
    <property type="evidence" value="ECO:0007669"/>
    <property type="project" value="UniProtKB-KW"/>
</dbReference>
<dbReference type="GO" id="GO:0003899">
    <property type="term" value="F:DNA-directed RNA polymerase activity"/>
    <property type="evidence" value="ECO:0007669"/>
    <property type="project" value="UniProtKB-EC"/>
</dbReference>
<proteinExistence type="inferred from homology"/>
<dbReference type="HOGENOM" id="CLU_000487_2_3_1"/>
<dbReference type="InterPro" id="IPR044893">
    <property type="entry name" value="RNA_pol_Rpb1_clamp_domain"/>
</dbReference>
<dbReference type="SMART" id="SM00663">
    <property type="entry name" value="RPOLA_N"/>
    <property type="match status" value="1"/>
</dbReference>
<reference evidence="15 16" key="1">
    <citation type="journal article" date="2011" name="J. Gen. Appl. Microbiol.">
        <title>Draft genome sequencing of the enigmatic basidiomycete Mixia osmundae.</title>
        <authorList>
            <person name="Nishida H."/>
            <person name="Nagatsuka Y."/>
            <person name="Sugiyama J."/>
        </authorList>
    </citation>
    <scope>NUCLEOTIDE SEQUENCE [LARGE SCALE GENOMIC DNA]</scope>
    <source>
        <strain evidence="16">CBS 9802 / IAM 14324 / JCM 22182 / KY 12970</strain>
    </source>
</reference>
<comment type="catalytic activity">
    <reaction evidence="11 12">
        <text>RNA(n) + a ribonucleoside 5'-triphosphate = RNA(n+1) + diphosphate</text>
        <dbReference type="Rhea" id="RHEA:21248"/>
        <dbReference type="Rhea" id="RHEA-COMP:14527"/>
        <dbReference type="Rhea" id="RHEA-COMP:17342"/>
        <dbReference type="ChEBI" id="CHEBI:33019"/>
        <dbReference type="ChEBI" id="CHEBI:61557"/>
        <dbReference type="ChEBI" id="CHEBI:140395"/>
        <dbReference type="EC" id="2.7.7.6"/>
    </reaction>
</comment>
<comment type="function">
    <text evidence="12">DNA-dependent RNA polymerase catalyzes the transcription of DNA into RNA using the four ribonucleoside triphosphates as substrates.</text>
</comment>
<evidence type="ECO:0000256" key="6">
    <source>
        <dbReference type="ARBA" id="ARBA00022723"/>
    </source>
</evidence>
<dbReference type="Gene3D" id="4.10.860.120">
    <property type="entry name" value="RNA polymerase II, clamp domain"/>
    <property type="match status" value="1"/>
</dbReference>
<evidence type="ECO:0000313" key="15">
    <source>
        <dbReference type="EMBL" id="GAA96623.1"/>
    </source>
</evidence>
<dbReference type="FunFam" id="1.10.274.100:FF:000006">
    <property type="entry name" value="DNA-directed RNA polymerase subunit"/>
    <property type="match status" value="1"/>
</dbReference>
<dbReference type="InterPro" id="IPR042102">
    <property type="entry name" value="RNA_pol_Rpb1_3_sf"/>
</dbReference>
<evidence type="ECO:0000256" key="9">
    <source>
        <dbReference type="ARBA" id="ARBA00023163"/>
    </source>
</evidence>
<dbReference type="InterPro" id="IPR000722">
    <property type="entry name" value="RNA_pol_asu"/>
</dbReference>
<evidence type="ECO:0000256" key="5">
    <source>
        <dbReference type="ARBA" id="ARBA00022695"/>
    </source>
</evidence>
<dbReference type="FunCoup" id="G7E1B3">
    <property type="interactions" value="502"/>
</dbReference>
<dbReference type="Pfam" id="PF05000">
    <property type="entry name" value="RNA_pol_Rpb1_4"/>
    <property type="match status" value="1"/>
</dbReference>
<feature type="compositionally biased region" description="Basic and acidic residues" evidence="13">
    <location>
        <begin position="172"/>
        <end position="181"/>
    </location>
</feature>
<dbReference type="OMA" id="NREDYQQ"/>
<evidence type="ECO:0000313" key="16">
    <source>
        <dbReference type="Proteomes" id="UP000009131"/>
    </source>
</evidence>
<dbReference type="Pfam" id="PF04998">
    <property type="entry name" value="RNA_pol_Rpb1_5"/>
    <property type="match status" value="1"/>
</dbReference>
<feature type="compositionally biased region" description="Acidic residues" evidence="13">
    <location>
        <begin position="1593"/>
        <end position="1612"/>
    </location>
</feature>
<feature type="compositionally biased region" description="Acidic residues" evidence="13">
    <location>
        <begin position="1552"/>
        <end position="1562"/>
    </location>
</feature>
<keyword evidence="3 12" id="KW-0240">DNA-directed RNA polymerase</keyword>
<dbReference type="CDD" id="cd02735">
    <property type="entry name" value="RNAP_I_Rpa1_C"/>
    <property type="match status" value="1"/>
</dbReference>
<dbReference type="Pfam" id="PF04983">
    <property type="entry name" value="RNA_pol_Rpb1_3"/>
    <property type="match status" value="1"/>
</dbReference>
<dbReference type="RefSeq" id="XP_014567339.1">
    <property type="nucleotide sequence ID" value="XM_014711853.1"/>
</dbReference>
<sequence length="1866" mass="203789">MTTFTPFEPVSAQAGSISFGFLSSADVRQISVLEVSSAATFGATDEPIAGGLYDPLLGPSDGSARQRPGARSSRSSTLCASCQLGEMACPGHFGHIELPATVFNPLFISNAVQLLRGMCHFCGHFLMPAAVVASYTGKLELLSRGLVTEADGLDDLIAQYSSKQTQKRGKQAKREDIKPEDETMIEGDEADETTDMRDLIDGMQDEAALVQDDAEDDAIVDSGQAYLNALAAYVQDAIRKAQQANGSDYSLDSHKVAMAYDRRKQVVNEFLKTLKKNKCERCSAFPHRLKAEASSKVLEYSLKPKYAGMNAAAGLSKPDLEGFTSALAKKENELAAHGRLPNGVHGANGLRGGQHDTNGYDTRSMDSDQDDEDAAEPPRGRITTPPLDHGQSSDDDDDLPDPVDAPRMANGHASRKSASAEQDQAMLEVAGGDGQIAQDIGLGAAKDNASKRQRQTERIILPAEARGQLRRLFQNERAILDLIFAPHGSASRNRTKPLRSLFQSIGMIPSTSADTGASPDIFFMDVVAVPPSRFRPMAQMGESVLDHPQTTLLSQIIKAKESFARQAQRLRAARRGTIISGESKPLNPAAVYEQVIAEIIKIQVAVNSLVDSTKNPTIMKRGMEPPTGVKQILEKKDGLFRMNMMGKRVNFAARSVISPDVNIEPNEIGVPPHFARGLTFPEPVTKHNLHQLQQMIIRGPHEWPGAHAIERDDKTVIMLDRMSADDRLAQAQQIMAPTILNKRGLSVTSGLAHTATPQLNYKVHRHLVDGDILIMNRQPTLHKPSMMCHRAKVLTGERTLRMHYANCNSYNADFDGDEMNMHFPQTHIAQAEARFIANTDNQYLVPTSGNPLRGLIQDHVVAGVHMTSKDTWFTREQYHQIIYGALRTEDDYTGGGTIKLVSPAILRPQRLWSGKQIISTVLLNITPEHLQGLNLRSKSKVPGRYWGAHNEEGDVIFVNGDLLVGILDKSQFGATSFGMVHSVHELYGSLTANKLLGILSRLFTKFLQHRAFTCRMDDLILSKRGDKARSTLLATANDRGSKATLEYVKLEDADLSKPETLRNLKMRYEEVLRDDNKLAGLDAAMKGATGGLTSEVISACLPDGLVKFFPENNMQTMTVSGAKGSNVNVSQISCLLGQQELEGRRVPVMVSGKTLPSFKAFDTAPKAGGYVAGRFLTGVRPQEFYFHCMAGREGLIDTAVKTSRSGYLQRCLVKHLEGIRAHYDHTVRNSDGSVLQFAYGEDGLDVTKQRHLNELDFSARNFATLQESWDTAGLINALRSSDDAAGKHMREAISDPDAHPPVMSKYFPGSNIGSMSESFHKTLQAYVKANPQRIIKSSSSTRAAWPAYARNVKGGLIDKHAFRALMQIRYLRSLVDAGEAVGVIAAQGVGEPSTQMTLNTFHFAGHGAANVTLGIPRLREIVMTASFKPKTPSMHMPFLDHVSEETAARFCKGATKLMLSQVIDKITVVEKLESEAGALQRIYEVRMQFYPASEYSAEYQTKPTEILEAIAKRFIPIFDKALSAELKLYQAAAVVDVGTLGKASNSSRVADAVDDGELDDEREPVRAGGNEDEQDGNKDEEKLRRQGNQDVMYGDDDVASDEGDGDAIGDDFDEDAFEDAFRPDDASSVSRNAAHQRDVYAEYEELIVGSQHISDTSFDKANGEYCTITVPLYIGAPKLLLADILERCCVKTVVRQIAGISRCMVAPEDKAKPGLACNTDGANLPATWDFAYGVCNLNELYSNDIGAILLTYGVEAARTAIIKEVSGVFGVYGIGVDYRHLTLIADYMTTEGGYKPFNRTGLSNSPSPFLKASFETTAKFVADAALYGDFDDMNNPSASIVLGQTPHTGTGAFGVYAACQTESEEL</sequence>
<feature type="compositionally biased region" description="Basic and acidic residues" evidence="13">
    <location>
        <begin position="1575"/>
        <end position="1584"/>
    </location>
</feature>
<dbReference type="InterPro" id="IPR015699">
    <property type="entry name" value="DNA-dir_RNA_pol1_lsu_N"/>
</dbReference>
<keyword evidence="6" id="KW-0479">Metal-binding</keyword>
<dbReference type="eggNOG" id="KOG0262">
    <property type="taxonomic scope" value="Eukaryota"/>
</dbReference>
<dbReference type="Gene3D" id="1.10.274.100">
    <property type="entry name" value="RNA polymerase Rpb1, domain 3"/>
    <property type="match status" value="1"/>
</dbReference>
<dbReference type="FunFam" id="2.40.40.20:FF:000019">
    <property type="entry name" value="DNA-directed RNA polymerase II subunit RPB1"/>
    <property type="match status" value="1"/>
</dbReference>
<keyword evidence="4 12" id="KW-0808">Transferase</keyword>
<dbReference type="InterPro" id="IPR006592">
    <property type="entry name" value="RNA_pol_N"/>
</dbReference>
<keyword evidence="9 12" id="KW-0804">Transcription</keyword>
<dbReference type="Gene3D" id="3.30.70.2850">
    <property type="match status" value="1"/>
</dbReference>
<dbReference type="CDD" id="cd01435">
    <property type="entry name" value="RNAP_I_RPA1_N"/>
    <property type="match status" value="1"/>
</dbReference>
<dbReference type="EC" id="2.7.7.6" evidence="12"/>
<dbReference type="InterPro" id="IPR045867">
    <property type="entry name" value="DNA-dir_RpoC_beta_prime"/>
</dbReference>
<dbReference type="STRING" id="764103.G7E1B3"/>
<dbReference type="InterPro" id="IPR007081">
    <property type="entry name" value="RNA_pol_Rpb1_5"/>
</dbReference>
<dbReference type="Pfam" id="PF00623">
    <property type="entry name" value="RNA_pol_Rpb1_2"/>
    <property type="match status" value="1"/>
</dbReference>
<keyword evidence="16" id="KW-1185">Reference proteome</keyword>
<dbReference type="InterPro" id="IPR007083">
    <property type="entry name" value="RNA_pol_Rpb1_4"/>
</dbReference>
<evidence type="ECO:0000256" key="8">
    <source>
        <dbReference type="ARBA" id="ARBA00022842"/>
    </source>
</evidence>
<keyword evidence="10" id="KW-0539">Nucleus</keyword>
<dbReference type="GO" id="GO:0006351">
    <property type="term" value="P:DNA-templated transcription"/>
    <property type="evidence" value="ECO:0007669"/>
    <property type="project" value="InterPro"/>
</dbReference>
<evidence type="ECO:0000256" key="2">
    <source>
        <dbReference type="ARBA" id="ARBA00006460"/>
    </source>
</evidence>
<comment type="subcellular location">
    <subcellularLocation>
        <location evidence="1">Nucleus</location>
    </subcellularLocation>
</comment>
<accession>G7E1B3</accession>
<evidence type="ECO:0000259" key="14">
    <source>
        <dbReference type="SMART" id="SM00663"/>
    </source>
</evidence>
<dbReference type="OrthoDB" id="270392at2759"/>
<feature type="domain" description="RNA polymerase N-terminal" evidence="14">
    <location>
        <begin position="520"/>
        <end position="867"/>
    </location>
</feature>
<dbReference type="InterPro" id="IPR038120">
    <property type="entry name" value="Rpb1_funnel_sf"/>
</dbReference>
<keyword evidence="8" id="KW-0460">Magnesium</keyword>